<proteinExistence type="predicted"/>
<protein>
    <submittedName>
        <fullName evidence="2">YwiC-like family protein</fullName>
    </submittedName>
</protein>
<comment type="caution">
    <text evidence="2">The sequence shown here is derived from an EMBL/GenBank/DDBJ whole genome shotgun (WGS) entry which is preliminary data.</text>
</comment>
<feature type="transmembrane region" description="Helical" evidence="1">
    <location>
        <begin position="220"/>
        <end position="240"/>
    </location>
</feature>
<feature type="transmembrane region" description="Helical" evidence="1">
    <location>
        <begin position="54"/>
        <end position="76"/>
    </location>
</feature>
<feature type="transmembrane region" description="Helical" evidence="1">
    <location>
        <begin position="113"/>
        <end position="132"/>
    </location>
</feature>
<keyword evidence="1" id="KW-0812">Transmembrane</keyword>
<feature type="transmembrane region" description="Helical" evidence="1">
    <location>
        <begin position="246"/>
        <end position="265"/>
    </location>
</feature>
<keyword evidence="1" id="KW-0472">Membrane</keyword>
<dbReference type="InterPro" id="IPR025576">
    <property type="entry name" value="YwiC"/>
</dbReference>
<keyword evidence="1" id="KW-1133">Transmembrane helix</keyword>
<gene>
    <name evidence="2" type="ORF">MUN33_06415</name>
</gene>
<keyword evidence="3" id="KW-1185">Reference proteome</keyword>
<feature type="transmembrane region" description="Helical" evidence="1">
    <location>
        <begin position="88"/>
        <end position="107"/>
    </location>
</feature>
<reference evidence="2" key="1">
    <citation type="submission" date="2022-04" db="EMBL/GenBank/DDBJ databases">
        <title>Corynebacterium kalidii LD5P10.</title>
        <authorList>
            <person name="Sun J.Q."/>
        </authorList>
    </citation>
    <scope>NUCLEOTIDE SEQUENCE</scope>
    <source>
        <strain evidence="2">LD5P10</strain>
    </source>
</reference>
<dbReference type="Pfam" id="PF14256">
    <property type="entry name" value="YwiC"/>
    <property type="match status" value="1"/>
</dbReference>
<feature type="transmembrane region" description="Helical" evidence="1">
    <location>
        <begin position="185"/>
        <end position="208"/>
    </location>
</feature>
<organism evidence="2 3">
    <name type="scientific">Corynebacterium kalidii</name>
    <dbReference type="NCBI Taxonomy" id="2931982"/>
    <lineage>
        <taxon>Bacteria</taxon>
        <taxon>Bacillati</taxon>
        <taxon>Actinomycetota</taxon>
        <taxon>Actinomycetes</taxon>
        <taxon>Mycobacteriales</taxon>
        <taxon>Corynebacteriaceae</taxon>
        <taxon>Corynebacterium</taxon>
    </lineage>
</organism>
<sequence length="312" mass="33113">MAMRMNPWVPNQHGAWPMVTIPPLVGLFWCLKIWDSVSPVDRGDGLHGTAGMVLAFLAVTVAWVVGYLAFFAGGILMRARNATMRRRAVAPTAVYGAVAGVAAALALVLQPHLLWWSFVFLPLVGVAVYETWRGTPRSLASGVATTAASAFVVPVAATIGLGASLPVSGGVTWTSNLFTAAVVDALPPAVWVSFLWLLLYTVGTVLYVKTMIRQKGDRAWLLGSQIFHLAAVVLVVATVAVRYVHWAAWAVAVVVFVAALWRSRAVPASAAAGTPWPPKKVGIREIPLHAGVAVAGIMAALFYDGPLILFIG</sequence>
<dbReference type="AlphaFoldDB" id="A0A9X1WFZ4"/>
<evidence type="ECO:0000313" key="3">
    <source>
        <dbReference type="Proteomes" id="UP001139207"/>
    </source>
</evidence>
<dbReference type="Proteomes" id="UP001139207">
    <property type="component" value="Unassembled WGS sequence"/>
</dbReference>
<accession>A0A9X1WFZ4</accession>
<dbReference type="EMBL" id="JALIEA010000012">
    <property type="protein sequence ID" value="MCJ7858349.1"/>
    <property type="molecule type" value="Genomic_DNA"/>
</dbReference>
<name>A0A9X1WFZ4_9CORY</name>
<evidence type="ECO:0000256" key="1">
    <source>
        <dbReference type="SAM" id="Phobius"/>
    </source>
</evidence>
<feature type="transmembrane region" description="Helical" evidence="1">
    <location>
        <begin position="14"/>
        <end position="34"/>
    </location>
</feature>
<feature type="transmembrane region" description="Helical" evidence="1">
    <location>
        <begin position="286"/>
        <end position="303"/>
    </location>
</feature>
<evidence type="ECO:0000313" key="2">
    <source>
        <dbReference type="EMBL" id="MCJ7858349.1"/>
    </source>
</evidence>
<feature type="transmembrane region" description="Helical" evidence="1">
    <location>
        <begin position="139"/>
        <end position="165"/>
    </location>
</feature>
<dbReference type="RefSeq" id="WP_244804077.1">
    <property type="nucleotide sequence ID" value="NZ_JALIEA010000012.1"/>
</dbReference>